<comment type="caution">
    <text evidence="4">The sequence shown here is derived from an EMBL/GenBank/DDBJ whole genome shotgun (WGS) entry which is preliminary data.</text>
</comment>
<evidence type="ECO:0000313" key="4">
    <source>
        <dbReference type="EMBL" id="MFC4106448.1"/>
    </source>
</evidence>
<feature type="domain" description="PASTA" evidence="3">
    <location>
        <begin position="93"/>
        <end position="157"/>
    </location>
</feature>
<feature type="transmembrane region" description="Helical" evidence="2">
    <location>
        <begin position="24"/>
        <end position="47"/>
    </location>
</feature>
<dbReference type="CDD" id="cd06577">
    <property type="entry name" value="PASTA_pknB"/>
    <property type="match status" value="2"/>
</dbReference>
<feature type="region of interest" description="Disordered" evidence="1">
    <location>
        <begin position="52"/>
        <end position="97"/>
    </location>
</feature>
<dbReference type="SUPFAM" id="SSF54184">
    <property type="entry name" value="Penicillin-binding protein 2x (pbp-2x), c-terminal domain"/>
    <property type="match status" value="2"/>
</dbReference>
<dbReference type="RefSeq" id="WP_377544356.1">
    <property type="nucleotide sequence ID" value="NZ_JBHSBN010000006.1"/>
</dbReference>
<organism evidence="4 5">
    <name type="scientific">Micromonospora zhanjiangensis</name>
    <dbReference type="NCBI Taxonomy" id="1522057"/>
    <lineage>
        <taxon>Bacteria</taxon>
        <taxon>Bacillati</taxon>
        <taxon>Actinomycetota</taxon>
        <taxon>Actinomycetes</taxon>
        <taxon>Micromonosporales</taxon>
        <taxon>Micromonosporaceae</taxon>
        <taxon>Micromonospora</taxon>
    </lineage>
</organism>
<evidence type="ECO:0000256" key="2">
    <source>
        <dbReference type="SAM" id="Phobius"/>
    </source>
</evidence>
<dbReference type="Gene3D" id="3.30.10.20">
    <property type="match status" value="2"/>
</dbReference>
<protein>
    <submittedName>
        <fullName evidence="4">PASTA domain-containing protein</fullName>
    </submittedName>
</protein>
<feature type="domain" description="PASTA" evidence="3">
    <location>
        <begin position="158"/>
        <end position="219"/>
    </location>
</feature>
<keyword evidence="2" id="KW-1133">Transmembrane helix</keyword>
<dbReference type="InterPro" id="IPR005543">
    <property type="entry name" value="PASTA_dom"/>
</dbReference>
<feature type="compositionally biased region" description="Polar residues" evidence="1">
    <location>
        <begin position="54"/>
        <end position="73"/>
    </location>
</feature>
<accession>A0ABV8KK14</accession>
<reference evidence="5" key="1">
    <citation type="journal article" date="2019" name="Int. J. Syst. Evol. Microbiol.">
        <title>The Global Catalogue of Microorganisms (GCM) 10K type strain sequencing project: providing services to taxonomists for standard genome sequencing and annotation.</title>
        <authorList>
            <consortium name="The Broad Institute Genomics Platform"/>
            <consortium name="The Broad Institute Genome Sequencing Center for Infectious Disease"/>
            <person name="Wu L."/>
            <person name="Ma J."/>
        </authorList>
    </citation>
    <scope>NUCLEOTIDE SEQUENCE [LARGE SCALE GENOMIC DNA]</scope>
    <source>
        <strain evidence="5">2902at01</strain>
    </source>
</reference>
<sequence length="227" mass="23644">MTREVSGVALQGNERPGRPDRWPLVVGGAVAVVVLATVGAVGGKLVADAERTVSRTGAENRTTPTDSGYSPTTRGPAGPTGQRATDGRPSRPATNQLTVPNLVGKDFRNARDALRERKLGWRLVFGRSGDDGTVTSTDPSADAPVKQGTTVRVTVAGAAPVVAVPELIGKSCGEARKRVVEEGLDPRYPDGESGKVLSQQPGPDEQAHWNDVIVLHCGKPGEPSGDS</sequence>
<dbReference type="SMART" id="SM00740">
    <property type="entry name" value="PASTA"/>
    <property type="match status" value="2"/>
</dbReference>
<gene>
    <name evidence="4" type="ORF">ACFOX0_10935</name>
</gene>
<feature type="region of interest" description="Disordered" evidence="1">
    <location>
        <begin position="182"/>
        <end position="210"/>
    </location>
</feature>
<feature type="compositionally biased region" description="Basic and acidic residues" evidence="1">
    <location>
        <begin position="182"/>
        <end position="193"/>
    </location>
</feature>
<dbReference type="PROSITE" id="PS51178">
    <property type="entry name" value="PASTA"/>
    <property type="match status" value="2"/>
</dbReference>
<evidence type="ECO:0000259" key="3">
    <source>
        <dbReference type="PROSITE" id="PS51178"/>
    </source>
</evidence>
<dbReference type="EMBL" id="JBHSBN010000006">
    <property type="protein sequence ID" value="MFC4106448.1"/>
    <property type="molecule type" value="Genomic_DNA"/>
</dbReference>
<evidence type="ECO:0000313" key="5">
    <source>
        <dbReference type="Proteomes" id="UP001595868"/>
    </source>
</evidence>
<proteinExistence type="predicted"/>
<evidence type="ECO:0000256" key="1">
    <source>
        <dbReference type="SAM" id="MobiDB-lite"/>
    </source>
</evidence>
<feature type="region of interest" description="Disordered" evidence="1">
    <location>
        <begin position="1"/>
        <end position="22"/>
    </location>
</feature>
<name>A0ABV8KK14_9ACTN</name>
<dbReference type="Proteomes" id="UP001595868">
    <property type="component" value="Unassembled WGS sequence"/>
</dbReference>
<keyword evidence="2" id="KW-0472">Membrane</keyword>
<keyword evidence="5" id="KW-1185">Reference proteome</keyword>
<keyword evidence="2" id="KW-0812">Transmembrane</keyword>
<dbReference type="Pfam" id="PF03793">
    <property type="entry name" value="PASTA"/>
    <property type="match status" value="2"/>
</dbReference>